<evidence type="ECO:0000313" key="2">
    <source>
        <dbReference type="Proteomes" id="UP001153332"/>
    </source>
</evidence>
<comment type="caution">
    <text evidence="1">The sequence shown here is derived from an EMBL/GenBank/DDBJ whole genome shotgun (WGS) entry which is preliminary data.</text>
</comment>
<gene>
    <name evidence="1" type="ORF">O1611_g2085</name>
</gene>
<sequence>MRLLNTSTLRFEEFLGHDRPGYAILSHTWGNEEVLYQNMTKRCVLNRSWHRMKGARKVLKSCEVAKSKGFEWIWIDTCCIDKTSSAELSESINSMFRWYEDSAVCIVYLVDILKDDKSTPFSQSRWFTRGWTLQELIAPRWVEFWDRNWTYIDTKQSLSRMIANITSIDELVLQHGHHPSNSSEDQTTITRRTNHGVLEDDPPATDTIRHLLRTYAVCNIMSWASCRQTTRAEDTAYCLLGLFDINMPLLYGEGAEEAFYRLQLAIIERSNDQSLLAWERLDNGDFPQSCQQESSSVFAPSPAFFRRGGKIQPDWTTKYSYHMPFSHMIVGQEGLSIDLLICPCRYSSAASDSSLMPERYIGILDCVFDGQPLTRPAIALNKGLRFIQYFRRDFNLYTIGPESASEVRLSFSGSLPHDRIQIDISEAEKKRILLPSRHIPLFPKAYGSVVKVGDILDTDSEKCSVEYLHPTVGDMRYGIDPHIGLISLYKPTYPRVVILWRIHSIQPVVHDTRYICAVLPLSQLVRDHWPGHFPGEVDEEQILTTFKGFRGGKLTSMLAELESGRKLEEIEKLTSSYVNLLGSAMRKITVTLKAETFIDRCAPELTVEVTPIAEASCCSTACVE</sequence>
<keyword evidence="2" id="KW-1185">Reference proteome</keyword>
<dbReference type="Proteomes" id="UP001153332">
    <property type="component" value="Unassembled WGS sequence"/>
</dbReference>
<accession>A0ACC2JVR0</accession>
<reference evidence="1" key="1">
    <citation type="submission" date="2022-12" db="EMBL/GenBank/DDBJ databases">
        <title>Genome Sequence of Lasiodiplodia mahajangana.</title>
        <authorList>
            <person name="Buettner E."/>
        </authorList>
    </citation>
    <scope>NUCLEOTIDE SEQUENCE</scope>
    <source>
        <strain evidence="1">VT137</strain>
    </source>
</reference>
<proteinExistence type="predicted"/>
<protein>
    <submittedName>
        <fullName evidence="1">Uncharacterized protein</fullName>
    </submittedName>
</protein>
<dbReference type="EMBL" id="JAPUUL010000272">
    <property type="protein sequence ID" value="KAJ8131546.1"/>
    <property type="molecule type" value="Genomic_DNA"/>
</dbReference>
<evidence type="ECO:0000313" key="1">
    <source>
        <dbReference type="EMBL" id="KAJ8131546.1"/>
    </source>
</evidence>
<organism evidence="1 2">
    <name type="scientific">Lasiodiplodia mahajangana</name>
    <dbReference type="NCBI Taxonomy" id="1108764"/>
    <lineage>
        <taxon>Eukaryota</taxon>
        <taxon>Fungi</taxon>
        <taxon>Dikarya</taxon>
        <taxon>Ascomycota</taxon>
        <taxon>Pezizomycotina</taxon>
        <taxon>Dothideomycetes</taxon>
        <taxon>Dothideomycetes incertae sedis</taxon>
        <taxon>Botryosphaeriales</taxon>
        <taxon>Botryosphaeriaceae</taxon>
        <taxon>Lasiodiplodia</taxon>
    </lineage>
</organism>
<name>A0ACC2JVR0_9PEZI</name>